<accession>A0A5P8PH51</accession>
<dbReference type="PROSITE" id="PS51354">
    <property type="entry name" value="GLUTAREDOXIN_2"/>
    <property type="match status" value="1"/>
</dbReference>
<protein>
    <submittedName>
        <fullName evidence="1">Thioredoxin</fullName>
    </submittedName>
</protein>
<dbReference type="EMBL" id="MN095771">
    <property type="protein sequence ID" value="QFR56032.1"/>
    <property type="molecule type" value="Genomic_DNA"/>
</dbReference>
<evidence type="ECO:0000313" key="1">
    <source>
        <dbReference type="EMBL" id="QFR56032.1"/>
    </source>
</evidence>
<dbReference type="Proteomes" id="UP000326777">
    <property type="component" value="Genome"/>
</dbReference>
<keyword evidence="2" id="KW-1185">Reference proteome</keyword>
<reference evidence="2" key="1">
    <citation type="submission" date="2019-06" db="EMBL/GenBank/DDBJ databases">
        <title>Complete genome sequence of Serratia marcescens phage Muldoon.</title>
        <authorList>
            <person name="Campbell S."/>
            <person name="Atkinson C."/>
            <person name="Moreland R."/>
            <person name="Liu M."/>
            <person name="Ramsey J."/>
            <person name="Leavitt J."/>
        </authorList>
    </citation>
    <scope>NUCLEOTIDE SEQUENCE [LARGE SCALE GENOMIC DNA]</scope>
</reference>
<gene>
    <name evidence="1" type="ORF">CPT_Muldoon_076</name>
</gene>
<name>A0A5P8PH51_9CAUD</name>
<evidence type="ECO:0000313" key="2">
    <source>
        <dbReference type="Proteomes" id="UP000326777"/>
    </source>
</evidence>
<proteinExistence type="predicted"/>
<sequence length="92" mass="10515">MITIYGFNPEHFTCAPCINAKRFCEMKKIPYEFISVSSGSNEGQVEFDEEVLKQLAARLGRPDTRGLSMPQIFEKTDVDHYIGGFSDLRTYK</sequence>
<dbReference type="SUPFAM" id="SSF52833">
    <property type="entry name" value="Thioredoxin-like"/>
    <property type="match status" value="1"/>
</dbReference>
<dbReference type="Gene3D" id="3.40.30.10">
    <property type="entry name" value="Glutaredoxin"/>
    <property type="match status" value="1"/>
</dbReference>
<organism evidence="1 2">
    <name type="scientific">Serratia phage Muldoon</name>
    <dbReference type="NCBI Taxonomy" id="2601678"/>
    <lineage>
        <taxon>Viruses</taxon>
        <taxon>Duplodnaviria</taxon>
        <taxon>Heunggongvirae</taxon>
        <taxon>Uroviricota</taxon>
        <taxon>Caudoviricetes</taxon>
        <taxon>Muldoonvirus</taxon>
        <taxon>Muldoonvirus muldoon</taxon>
    </lineage>
</organism>
<dbReference type="InterPro" id="IPR036249">
    <property type="entry name" value="Thioredoxin-like_sf"/>
</dbReference>